<comment type="caution">
    <text evidence="9">The sequence shown here is derived from an EMBL/GenBank/DDBJ whole genome shotgun (WGS) entry which is preliminary data.</text>
</comment>
<dbReference type="InterPro" id="IPR036259">
    <property type="entry name" value="MFS_trans_sf"/>
</dbReference>
<evidence type="ECO:0000256" key="4">
    <source>
        <dbReference type="ARBA" id="ARBA00022989"/>
    </source>
</evidence>
<dbReference type="GO" id="GO:0016020">
    <property type="term" value="C:membrane"/>
    <property type="evidence" value="ECO:0007669"/>
    <property type="project" value="UniProtKB-SubCell"/>
</dbReference>
<gene>
    <name evidence="9" type="ORF">H0H81_011565</name>
</gene>
<dbReference type="PANTHER" id="PTHR48022">
    <property type="entry name" value="PLASTIDIC GLUCOSE TRANSPORTER 4"/>
    <property type="match status" value="1"/>
</dbReference>
<sequence>MSAKTSEKGHDDQEEKLAPTGNDPDILHDAEILEVVNADYALALSTGPQLSPTSWRSLQLFAILLVSFMGSLSNGFDGSVMSAVNGMEQYLRYFNISGLDAGGGVGTLTAIIFGIYSIGSIVGVVIAGPVADRFGRRGGMALGSLIIVVGAVVATVAKNTDYLLGGRFVLGFGVAITTTAAPSYVVEMSPPQWRGRLTGLYNTFYYSGSILCTGITIATGRLDSTTSWRAPLAIQIGPAAILLIFVYFIPESPRWLISVGRKEEARQILAKYHGNGDPNAPLVKLEWKEFEEAVKLDASDKRW</sequence>
<proteinExistence type="inferred from homology"/>
<reference evidence="9" key="2">
    <citation type="submission" date="2021-10" db="EMBL/GenBank/DDBJ databases">
        <title>Phylogenomics reveals ancestral predisposition of the termite-cultivated fungus Termitomyces towards a domesticated lifestyle.</title>
        <authorList>
            <person name="Auxier B."/>
            <person name="Grum-Grzhimaylo A."/>
            <person name="Cardenas M.E."/>
            <person name="Lodge J.D."/>
            <person name="Laessoe T."/>
            <person name="Pedersen O."/>
            <person name="Smith M.E."/>
            <person name="Kuyper T.W."/>
            <person name="Franco-Molano E.A."/>
            <person name="Baroni T.J."/>
            <person name="Aanen D.K."/>
        </authorList>
    </citation>
    <scope>NUCLEOTIDE SEQUENCE</scope>
    <source>
        <strain evidence="9">D49</strain>
    </source>
</reference>
<organism evidence="9 10">
    <name type="scientific">Sphagnurus paluster</name>
    <dbReference type="NCBI Taxonomy" id="117069"/>
    <lineage>
        <taxon>Eukaryota</taxon>
        <taxon>Fungi</taxon>
        <taxon>Dikarya</taxon>
        <taxon>Basidiomycota</taxon>
        <taxon>Agaricomycotina</taxon>
        <taxon>Agaricomycetes</taxon>
        <taxon>Agaricomycetidae</taxon>
        <taxon>Agaricales</taxon>
        <taxon>Tricholomatineae</taxon>
        <taxon>Lyophyllaceae</taxon>
        <taxon>Sphagnurus</taxon>
    </lineage>
</organism>
<dbReference type="Pfam" id="PF00083">
    <property type="entry name" value="Sugar_tr"/>
    <property type="match status" value="1"/>
</dbReference>
<comment type="similarity">
    <text evidence="2">Belongs to the major facilitator superfamily. Sugar transporter (TC 2.A.1.1) family.</text>
</comment>
<dbReference type="InterPro" id="IPR005829">
    <property type="entry name" value="Sugar_transporter_CS"/>
</dbReference>
<keyword evidence="4 7" id="KW-1133">Transmembrane helix</keyword>
<keyword evidence="10" id="KW-1185">Reference proteome</keyword>
<feature type="transmembrane region" description="Helical" evidence="7">
    <location>
        <begin position="139"/>
        <end position="157"/>
    </location>
</feature>
<dbReference type="AlphaFoldDB" id="A0A9P7GSH3"/>
<feature type="transmembrane region" description="Helical" evidence="7">
    <location>
        <begin position="163"/>
        <end position="186"/>
    </location>
</feature>
<protein>
    <recommendedName>
        <fullName evidence="8">Major facilitator superfamily (MFS) profile domain-containing protein</fullName>
    </recommendedName>
</protein>
<name>A0A9P7GSH3_9AGAR</name>
<dbReference type="PROSITE" id="PS50850">
    <property type="entry name" value="MFS"/>
    <property type="match status" value="1"/>
</dbReference>
<comment type="subcellular location">
    <subcellularLocation>
        <location evidence="1">Membrane</location>
        <topology evidence="1">Multi-pass membrane protein</topology>
    </subcellularLocation>
</comment>
<accession>A0A9P7GSH3</accession>
<reference evidence="9" key="1">
    <citation type="submission" date="2021-02" db="EMBL/GenBank/DDBJ databases">
        <authorList>
            <person name="Nieuwenhuis M."/>
            <person name="Van De Peppel L.J.J."/>
        </authorList>
    </citation>
    <scope>NUCLEOTIDE SEQUENCE</scope>
    <source>
        <strain evidence="9">D49</strain>
    </source>
</reference>
<evidence type="ECO:0000256" key="3">
    <source>
        <dbReference type="ARBA" id="ARBA00022692"/>
    </source>
</evidence>
<evidence type="ECO:0000259" key="8">
    <source>
        <dbReference type="PROSITE" id="PS50850"/>
    </source>
</evidence>
<feature type="transmembrane region" description="Helical" evidence="7">
    <location>
        <begin position="230"/>
        <end position="249"/>
    </location>
</feature>
<evidence type="ECO:0000256" key="6">
    <source>
        <dbReference type="SAM" id="MobiDB-lite"/>
    </source>
</evidence>
<dbReference type="InterPro" id="IPR020846">
    <property type="entry name" value="MFS_dom"/>
</dbReference>
<feature type="transmembrane region" description="Helical" evidence="7">
    <location>
        <begin position="60"/>
        <end position="84"/>
    </location>
</feature>
<evidence type="ECO:0000256" key="7">
    <source>
        <dbReference type="SAM" id="Phobius"/>
    </source>
</evidence>
<evidence type="ECO:0000313" key="10">
    <source>
        <dbReference type="Proteomes" id="UP000717328"/>
    </source>
</evidence>
<dbReference type="EMBL" id="JABCKI010000004">
    <property type="protein sequence ID" value="KAG5654590.1"/>
    <property type="molecule type" value="Genomic_DNA"/>
</dbReference>
<evidence type="ECO:0000256" key="2">
    <source>
        <dbReference type="ARBA" id="ARBA00010992"/>
    </source>
</evidence>
<feature type="transmembrane region" description="Helical" evidence="7">
    <location>
        <begin position="104"/>
        <end position="127"/>
    </location>
</feature>
<feature type="compositionally biased region" description="Basic and acidic residues" evidence="6">
    <location>
        <begin position="1"/>
        <end position="17"/>
    </location>
</feature>
<dbReference type="InterPro" id="IPR050360">
    <property type="entry name" value="MFS_Sugar_Transporters"/>
</dbReference>
<keyword evidence="5 7" id="KW-0472">Membrane</keyword>
<dbReference type="Proteomes" id="UP000717328">
    <property type="component" value="Unassembled WGS sequence"/>
</dbReference>
<feature type="region of interest" description="Disordered" evidence="6">
    <location>
        <begin position="1"/>
        <end position="23"/>
    </location>
</feature>
<dbReference type="PROSITE" id="PS00216">
    <property type="entry name" value="SUGAR_TRANSPORT_1"/>
    <property type="match status" value="1"/>
</dbReference>
<evidence type="ECO:0000256" key="1">
    <source>
        <dbReference type="ARBA" id="ARBA00004141"/>
    </source>
</evidence>
<dbReference type="InterPro" id="IPR005828">
    <property type="entry name" value="MFS_sugar_transport-like"/>
</dbReference>
<feature type="domain" description="Major facilitator superfamily (MFS) profile" evidence="8">
    <location>
        <begin position="63"/>
        <end position="303"/>
    </location>
</feature>
<evidence type="ECO:0000256" key="5">
    <source>
        <dbReference type="ARBA" id="ARBA00023136"/>
    </source>
</evidence>
<dbReference type="GO" id="GO:0005351">
    <property type="term" value="F:carbohydrate:proton symporter activity"/>
    <property type="evidence" value="ECO:0007669"/>
    <property type="project" value="TreeGrafter"/>
</dbReference>
<keyword evidence="3 7" id="KW-0812">Transmembrane</keyword>
<feature type="transmembrane region" description="Helical" evidence="7">
    <location>
        <begin position="198"/>
        <end position="218"/>
    </location>
</feature>
<dbReference type="OrthoDB" id="6133115at2759"/>
<dbReference type="PANTHER" id="PTHR48022:SF79">
    <property type="entry name" value="LACTOSE PERMEASE, PUTATIVE (AFU_ORTHOLOGUE AFUA_6G01860)-RELATED"/>
    <property type="match status" value="1"/>
</dbReference>
<dbReference type="SUPFAM" id="SSF103473">
    <property type="entry name" value="MFS general substrate transporter"/>
    <property type="match status" value="1"/>
</dbReference>
<evidence type="ECO:0000313" key="9">
    <source>
        <dbReference type="EMBL" id="KAG5654590.1"/>
    </source>
</evidence>
<dbReference type="Gene3D" id="1.20.1250.20">
    <property type="entry name" value="MFS general substrate transporter like domains"/>
    <property type="match status" value="1"/>
</dbReference>